<accession>A0A4Q7LYJ4</accession>
<feature type="transmembrane region" description="Helical" evidence="1">
    <location>
        <begin position="34"/>
        <end position="58"/>
    </location>
</feature>
<keyword evidence="1" id="KW-1133">Transmembrane helix</keyword>
<evidence type="ECO:0000313" key="3">
    <source>
        <dbReference type="Proteomes" id="UP000293852"/>
    </source>
</evidence>
<dbReference type="EMBL" id="SGWX01000001">
    <property type="protein sequence ID" value="RZS60315.1"/>
    <property type="molecule type" value="Genomic_DNA"/>
</dbReference>
<dbReference type="AlphaFoldDB" id="A0A4Q7LYJ4"/>
<gene>
    <name evidence="2" type="ORF">EV386_0569</name>
</gene>
<proteinExistence type="predicted"/>
<sequence>MWWLIVGGTLFVVGLAVAVRVAVNAVGERSGAAGGLALAIGASLAFWGLAAVVVGLVVTHR</sequence>
<keyword evidence="1" id="KW-0472">Membrane</keyword>
<comment type="caution">
    <text evidence="2">The sequence shown here is derived from an EMBL/GenBank/DDBJ whole genome shotgun (WGS) entry which is preliminary data.</text>
</comment>
<keyword evidence="3" id="KW-1185">Reference proteome</keyword>
<organism evidence="2 3">
    <name type="scientific">Xylanimonas ulmi</name>
    <dbReference type="NCBI Taxonomy" id="228973"/>
    <lineage>
        <taxon>Bacteria</taxon>
        <taxon>Bacillati</taxon>
        <taxon>Actinomycetota</taxon>
        <taxon>Actinomycetes</taxon>
        <taxon>Micrococcales</taxon>
        <taxon>Promicromonosporaceae</taxon>
        <taxon>Xylanimonas</taxon>
    </lineage>
</organism>
<evidence type="ECO:0000313" key="2">
    <source>
        <dbReference type="EMBL" id="RZS60315.1"/>
    </source>
</evidence>
<evidence type="ECO:0000256" key="1">
    <source>
        <dbReference type="SAM" id="Phobius"/>
    </source>
</evidence>
<reference evidence="2 3" key="1">
    <citation type="submission" date="2019-02" db="EMBL/GenBank/DDBJ databases">
        <title>Sequencing the genomes of 1000 actinobacteria strains.</title>
        <authorList>
            <person name="Klenk H.-P."/>
        </authorList>
    </citation>
    <scope>NUCLEOTIDE SEQUENCE [LARGE SCALE GENOMIC DNA]</scope>
    <source>
        <strain evidence="2 3">DSM 16932</strain>
    </source>
</reference>
<name>A0A4Q7LYJ4_9MICO</name>
<dbReference type="Proteomes" id="UP000293852">
    <property type="component" value="Unassembled WGS sequence"/>
</dbReference>
<keyword evidence="1" id="KW-0812">Transmembrane</keyword>
<protein>
    <submittedName>
        <fullName evidence="2">Uncharacterized protein</fullName>
    </submittedName>
</protein>